<sequence>MASATAKPKPFVLHASTLARAHTYLAFAAFLSALVVGCALHYKKIVKNGVAGYPQEWFPSVSATIGDWYPERNIFQILIAINAGPRFALVALQYYLHRTPTSSIPGFLFLVGILRTLSCGGWVFITSSDDHDVHDVLMISYIVLNLPWMFGSLALTPVQHAASRRRRLWTSVSFFLSLLPMVYFFVQHKVHRIPGAYTRYSFFEWGLIFLDIVYDSSAELDFEAADLKITVSNLVGGSADTDKIADRSLIQGAPSTTETAIPSLDAPGEKPQQTNGAEHLPAKVTPRPLYTRVRRTVSFLSDIYLSYIYWSVYTSLAPTLFYFSVWELGIAGHELALLSTLSPVLLGIPPFASWAYTREGRTILHELWALIGLGAYASRSPLVRLVLVAFANAAAAVGSAVEWFVVADGEIGYRTLVTGLGFLVSSLSKHANHSNNPVWPIVNERSGGWNKTGIVLAILALLEFASRPDTTPPPSPPAPQKTAQISPPNTHWLPASLALGGLIFSLHSLLSDPTTLIAWAWTGYPLSGPVPALHGSLTHVAQAFGLALAAFLASSPQTSGALTHPLYLALGAASGYVMYAYKDWAGYAGGLGVAVFLMSIIPAVWARAREAAVAPEGGVGRTAAIVWLVVCLFDVASTFTVAYAFVPGGEYFRERTDLVLLAQFACIALAFRWPRLNASVRPLTFTLPRHMHVPIQNTLAVLTTISLLITLYRVPKTTPQPHRPGSRIVRVGIWTVHFGIDNEGRDSQRLMRDLIGDMELDVVGLLETDLHRVVFGNRDLSRVMAEELGFYVDIGPGPNQHTWGAVLLSKFPIINSTHHLLPSPDGELAPAIEAYLDMFGTAVKVIVAHNGQEETPLDRELQSTELARIMSSSYPNPLIFLGYVVTKPHARRPAPYEIMVTDGKVHDIDEEDIDRWCEYILYRGLYRTSYARVSRGIVTDTELQIGQFVVPKPGTSSVADDSRDARYMRSWKEEMPEDHWFPMPYYPELGGKNGHRYHVFNTPLYYKLPQDAML</sequence>
<feature type="transmembrane region" description="Helical" evidence="2">
    <location>
        <begin position="137"/>
        <end position="156"/>
    </location>
</feature>
<dbReference type="EMBL" id="KZ857459">
    <property type="protein sequence ID" value="RDX43782.1"/>
    <property type="molecule type" value="Genomic_DNA"/>
</dbReference>
<evidence type="ECO:0000313" key="7">
    <source>
        <dbReference type="EMBL" id="RDX43782.1"/>
    </source>
</evidence>
<dbReference type="InterPro" id="IPR053912">
    <property type="entry name" value="PGAP2IP_TM_1nd"/>
</dbReference>
<keyword evidence="2" id="KW-0472">Membrane</keyword>
<evidence type="ECO:0000313" key="8">
    <source>
        <dbReference type="Proteomes" id="UP000256964"/>
    </source>
</evidence>
<feature type="transmembrane region" description="Helical" evidence="2">
    <location>
        <begin position="587"/>
        <end position="605"/>
    </location>
</feature>
<dbReference type="InterPro" id="IPR051916">
    <property type="entry name" value="GPI-anchor_lipid_remodeler"/>
</dbReference>
<protein>
    <recommendedName>
        <fullName evidence="9">Calcofluor white hypersensitive protein</fullName>
    </recommendedName>
</protein>
<dbReference type="GO" id="GO:0006506">
    <property type="term" value="P:GPI anchor biosynthetic process"/>
    <property type="evidence" value="ECO:0007669"/>
    <property type="project" value="TreeGrafter"/>
</dbReference>
<evidence type="ECO:0008006" key="9">
    <source>
        <dbReference type="Google" id="ProtNLM"/>
    </source>
</evidence>
<reference evidence="7 8" key="1">
    <citation type="journal article" date="2018" name="Biotechnol. Biofuels">
        <title>Integrative visual omics of the white-rot fungus Polyporus brumalis exposes the biotechnological potential of its oxidative enzymes for delignifying raw plant biomass.</title>
        <authorList>
            <person name="Miyauchi S."/>
            <person name="Rancon A."/>
            <person name="Drula E."/>
            <person name="Hage H."/>
            <person name="Chaduli D."/>
            <person name="Favel A."/>
            <person name="Grisel S."/>
            <person name="Henrissat B."/>
            <person name="Herpoel-Gimbert I."/>
            <person name="Ruiz-Duenas F.J."/>
            <person name="Chevret D."/>
            <person name="Hainaut M."/>
            <person name="Lin J."/>
            <person name="Wang M."/>
            <person name="Pangilinan J."/>
            <person name="Lipzen A."/>
            <person name="Lesage-Meessen L."/>
            <person name="Navarro D."/>
            <person name="Riley R."/>
            <person name="Grigoriev I.V."/>
            <person name="Zhou S."/>
            <person name="Raouche S."/>
            <person name="Rosso M.N."/>
        </authorList>
    </citation>
    <scope>NUCLEOTIDE SEQUENCE [LARGE SCALE GENOMIC DNA]</scope>
    <source>
        <strain evidence="7 8">BRFM 1820</strain>
    </source>
</reference>
<dbReference type="FunFam" id="3.60.10.10:FF:000100">
    <property type="entry name" value="Unplaced genomic scaffold supercont2.12, whole genome shotgun sequence"/>
    <property type="match status" value="1"/>
</dbReference>
<dbReference type="Gene3D" id="3.60.10.10">
    <property type="entry name" value="Endonuclease/exonuclease/phosphatase"/>
    <property type="match status" value="1"/>
</dbReference>
<dbReference type="InterPro" id="IPR057315">
    <property type="entry name" value="Exo_endo_phos_PGAP2IP_C"/>
</dbReference>
<dbReference type="InterPro" id="IPR036691">
    <property type="entry name" value="Endo/exonu/phosph_ase_sf"/>
</dbReference>
<evidence type="ECO:0000259" key="6">
    <source>
        <dbReference type="Pfam" id="PF23226"/>
    </source>
</evidence>
<proteinExistence type="predicted"/>
<dbReference type="PANTHER" id="PTHR14859:SF1">
    <property type="entry name" value="PGAP2-INTERACTING PROTEIN"/>
    <property type="match status" value="1"/>
</dbReference>
<gene>
    <name evidence="7" type="ORF">OH76DRAFT_1409735</name>
</gene>
<dbReference type="GO" id="GO:0016020">
    <property type="term" value="C:membrane"/>
    <property type="evidence" value="ECO:0007669"/>
    <property type="project" value="GOC"/>
</dbReference>
<dbReference type="Pfam" id="PF10277">
    <property type="entry name" value="Frag1"/>
    <property type="match status" value="1"/>
</dbReference>
<dbReference type="PANTHER" id="PTHR14859">
    <property type="entry name" value="CALCOFLUOR WHITE HYPERSENSITIVE PROTEIN PRECURSOR"/>
    <property type="match status" value="1"/>
</dbReference>
<dbReference type="Proteomes" id="UP000256964">
    <property type="component" value="Unassembled WGS sequence"/>
</dbReference>
<feature type="domain" description="PGAP2IP second transmembrane" evidence="4">
    <location>
        <begin position="489"/>
        <end position="675"/>
    </location>
</feature>
<organism evidence="7 8">
    <name type="scientific">Lentinus brumalis</name>
    <dbReference type="NCBI Taxonomy" id="2498619"/>
    <lineage>
        <taxon>Eukaryota</taxon>
        <taxon>Fungi</taxon>
        <taxon>Dikarya</taxon>
        <taxon>Basidiomycota</taxon>
        <taxon>Agaricomycotina</taxon>
        <taxon>Agaricomycetes</taxon>
        <taxon>Polyporales</taxon>
        <taxon>Polyporaceae</taxon>
        <taxon>Lentinus</taxon>
    </lineage>
</organism>
<dbReference type="Pfam" id="PF23021">
    <property type="entry name" value="6TM_2nd_PGAP2IP"/>
    <property type="match status" value="1"/>
</dbReference>
<evidence type="ECO:0000259" key="5">
    <source>
        <dbReference type="Pfam" id="PF23022"/>
    </source>
</evidence>
<feature type="transmembrane region" description="Helical" evidence="2">
    <location>
        <begin position="658"/>
        <end position="674"/>
    </location>
</feature>
<feature type="transmembrane region" description="Helical" evidence="2">
    <location>
        <begin position="335"/>
        <end position="356"/>
    </location>
</feature>
<dbReference type="STRING" id="139420.A0A371CU35"/>
<dbReference type="InterPro" id="IPR019402">
    <property type="entry name" value="CWH43_N"/>
</dbReference>
<keyword evidence="2" id="KW-1133">Transmembrane helix</keyword>
<feature type="transmembrane region" description="Helical" evidence="2">
    <location>
        <begin position="304"/>
        <end position="323"/>
    </location>
</feature>
<evidence type="ECO:0000256" key="2">
    <source>
        <dbReference type="SAM" id="Phobius"/>
    </source>
</evidence>
<accession>A0A371CU35</accession>
<evidence type="ECO:0000256" key="1">
    <source>
        <dbReference type="SAM" id="MobiDB-lite"/>
    </source>
</evidence>
<feature type="domain" description="PGAP2IP first transmembrane" evidence="5">
    <location>
        <begin position="307"/>
        <end position="463"/>
    </location>
</feature>
<dbReference type="GO" id="GO:0031505">
    <property type="term" value="P:fungal-type cell wall organization"/>
    <property type="evidence" value="ECO:0007669"/>
    <property type="project" value="TreeGrafter"/>
</dbReference>
<feature type="transmembrane region" description="Helical" evidence="2">
    <location>
        <begin position="21"/>
        <end position="42"/>
    </location>
</feature>
<dbReference type="AlphaFoldDB" id="A0A371CU35"/>
<dbReference type="SUPFAM" id="SSF56219">
    <property type="entry name" value="DNase I-like"/>
    <property type="match status" value="1"/>
</dbReference>
<feature type="domain" description="PGAP2IP C-terminal nuclease-like" evidence="6">
    <location>
        <begin position="727"/>
        <end position="962"/>
    </location>
</feature>
<evidence type="ECO:0000259" key="4">
    <source>
        <dbReference type="Pfam" id="PF23021"/>
    </source>
</evidence>
<dbReference type="InterPro" id="IPR053911">
    <property type="entry name" value="PGAP2IP_TM_2nd"/>
</dbReference>
<name>A0A371CU35_9APHY</name>
<feature type="transmembrane region" description="Helical" evidence="2">
    <location>
        <begin position="625"/>
        <end position="646"/>
    </location>
</feature>
<evidence type="ECO:0000259" key="3">
    <source>
        <dbReference type="Pfam" id="PF10277"/>
    </source>
</evidence>
<keyword evidence="2" id="KW-0812">Transmembrane</keyword>
<feature type="transmembrane region" description="Helical" evidence="2">
    <location>
        <begin position="411"/>
        <end position="428"/>
    </location>
</feature>
<feature type="domain" description="CWH43-like N-terminal" evidence="3">
    <location>
        <begin position="16"/>
        <end position="224"/>
    </location>
</feature>
<dbReference type="Pfam" id="PF23022">
    <property type="entry name" value="6TM_1st_PGAP2IP"/>
    <property type="match status" value="1"/>
</dbReference>
<feature type="transmembrane region" description="Helical" evidence="2">
    <location>
        <begin position="385"/>
        <end position="405"/>
    </location>
</feature>
<dbReference type="OrthoDB" id="68581at2759"/>
<dbReference type="Pfam" id="PF23226">
    <property type="entry name" value="Exo_endo_phos_PGAP2IP"/>
    <property type="match status" value="1"/>
</dbReference>
<feature type="region of interest" description="Disordered" evidence="1">
    <location>
        <begin position="260"/>
        <end position="279"/>
    </location>
</feature>
<feature type="transmembrane region" description="Helical" evidence="2">
    <location>
        <begin position="107"/>
        <end position="125"/>
    </location>
</feature>
<dbReference type="GO" id="GO:0005783">
    <property type="term" value="C:endoplasmic reticulum"/>
    <property type="evidence" value="ECO:0007669"/>
    <property type="project" value="TreeGrafter"/>
</dbReference>
<keyword evidence="8" id="KW-1185">Reference proteome</keyword>